<protein>
    <submittedName>
        <fullName evidence="2">Uncharacterized protein LOC107471712</fullName>
    </submittedName>
</protein>
<dbReference type="SMR" id="A0A6P4BRH2"/>
<evidence type="ECO:0000313" key="2">
    <source>
        <dbReference type="RefSeq" id="XP_015946685.1"/>
    </source>
</evidence>
<reference evidence="1" key="1">
    <citation type="journal article" date="2016" name="Nat. Genet.">
        <title>The genome sequences of Arachis duranensis and Arachis ipaensis, the diploid ancestors of cultivated peanut.</title>
        <authorList>
            <person name="Bertioli D.J."/>
            <person name="Cannon S.B."/>
            <person name="Froenicke L."/>
            <person name="Huang G."/>
            <person name="Farmer A.D."/>
            <person name="Cannon E.K."/>
            <person name="Liu X."/>
            <person name="Gao D."/>
            <person name="Clevenger J."/>
            <person name="Dash S."/>
            <person name="Ren L."/>
            <person name="Moretzsohn M.C."/>
            <person name="Shirasawa K."/>
            <person name="Huang W."/>
            <person name="Vidigal B."/>
            <person name="Abernathy B."/>
            <person name="Chu Y."/>
            <person name="Niederhuth C.E."/>
            <person name="Umale P."/>
            <person name="Araujo A.C."/>
            <person name="Kozik A."/>
            <person name="Kim K.D."/>
            <person name="Burow M.D."/>
            <person name="Varshney R.K."/>
            <person name="Wang X."/>
            <person name="Zhang X."/>
            <person name="Barkley N."/>
            <person name="Guimaraes P.M."/>
            <person name="Isobe S."/>
            <person name="Guo B."/>
            <person name="Liao B."/>
            <person name="Stalker H.T."/>
            <person name="Schmitz R.J."/>
            <person name="Scheffler B.E."/>
            <person name="Leal-Bertioli S.C."/>
            <person name="Xun X."/>
            <person name="Jackson S.A."/>
            <person name="Michelmore R."/>
            <person name="Ozias-Akins P."/>
        </authorList>
    </citation>
    <scope>NUCLEOTIDE SEQUENCE [LARGE SCALE GENOMIC DNA]</scope>
    <source>
        <strain evidence="1">cv. V14167</strain>
    </source>
</reference>
<organism evidence="1 2">
    <name type="scientific">Arachis duranensis</name>
    <name type="common">Wild peanut</name>
    <dbReference type="NCBI Taxonomy" id="130453"/>
    <lineage>
        <taxon>Eukaryota</taxon>
        <taxon>Viridiplantae</taxon>
        <taxon>Streptophyta</taxon>
        <taxon>Embryophyta</taxon>
        <taxon>Tracheophyta</taxon>
        <taxon>Spermatophyta</taxon>
        <taxon>Magnoliopsida</taxon>
        <taxon>eudicotyledons</taxon>
        <taxon>Gunneridae</taxon>
        <taxon>Pentapetalae</taxon>
        <taxon>rosids</taxon>
        <taxon>fabids</taxon>
        <taxon>Fabales</taxon>
        <taxon>Fabaceae</taxon>
        <taxon>Papilionoideae</taxon>
        <taxon>50 kb inversion clade</taxon>
        <taxon>dalbergioids sensu lato</taxon>
        <taxon>Dalbergieae</taxon>
        <taxon>Pterocarpus clade</taxon>
        <taxon>Arachis</taxon>
    </lineage>
</organism>
<dbReference type="GeneID" id="107471712"/>
<gene>
    <name evidence="2" type="primary">LOC107471712</name>
</gene>
<dbReference type="Pfam" id="PF03087">
    <property type="entry name" value="BPS1"/>
    <property type="match status" value="2"/>
</dbReference>
<dbReference type="InterPro" id="IPR004320">
    <property type="entry name" value="BPS1_pln"/>
</dbReference>
<dbReference type="GO" id="GO:0048367">
    <property type="term" value="P:shoot system development"/>
    <property type="evidence" value="ECO:0007669"/>
    <property type="project" value="InterPro"/>
</dbReference>
<proteinExistence type="predicted"/>
<evidence type="ECO:0000313" key="1">
    <source>
        <dbReference type="Proteomes" id="UP000515211"/>
    </source>
</evidence>
<dbReference type="RefSeq" id="XP_015946685.1">
    <property type="nucleotide sequence ID" value="XM_016091199.3"/>
</dbReference>
<dbReference type="AlphaFoldDB" id="A0A6P4BRH2"/>
<dbReference type="KEGG" id="adu:107471712"/>
<sequence>MGPLDFNALKKMQNSANELLHSAVVQEALVQEREEKWLKELSDSCLGMLEVCGISKDVLVLVKEHLEDLRFTLRRASIGEKGMEDKMAACDSYRKKLKKETLKCLKWLKAKRITTPSIMELVLVVDVLREVRLTSISIVESLLSLISTPWLESKSKSWRRRSLFSDAMLLQSANKRLAGVQMAIQDLDLELDCIFRRLIHTRVLLLNILTPN</sequence>
<dbReference type="PANTHER" id="PTHR33070:SF7">
    <property type="entry name" value="RX N-TERMINAL DOMAIN-CONTAINING PROTEIN"/>
    <property type="match status" value="1"/>
</dbReference>
<dbReference type="OrthoDB" id="1678530at2759"/>
<keyword evidence="1" id="KW-1185">Reference proteome</keyword>
<name>A0A6P4BRH2_ARADU</name>
<dbReference type="PANTHER" id="PTHR33070">
    <property type="entry name" value="OS06G0725500 PROTEIN"/>
    <property type="match status" value="1"/>
</dbReference>
<dbReference type="GO" id="GO:0048364">
    <property type="term" value="P:root development"/>
    <property type="evidence" value="ECO:0007669"/>
    <property type="project" value="InterPro"/>
</dbReference>
<accession>A0A6P4BRH2</accession>
<dbReference type="Proteomes" id="UP000515211">
    <property type="component" value="Chromosome 10"/>
</dbReference>
<reference evidence="2" key="2">
    <citation type="submission" date="2025-08" db="UniProtKB">
        <authorList>
            <consortium name="RefSeq"/>
        </authorList>
    </citation>
    <scope>IDENTIFICATION</scope>
    <source>
        <tissue evidence="2">Whole plant</tissue>
    </source>
</reference>